<gene>
    <name evidence="1" type="ORF">KR51_00018290</name>
</gene>
<dbReference type="EMBL" id="ASSJ01000047">
    <property type="protein sequence ID" value="ERN41607.1"/>
    <property type="molecule type" value="Genomic_DNA"/>
</dbReference>
<name>U5DL71_9CHRO</name>
<dbReference type="STRING" id="582515.KR51_00018290"/>
<keyword evidence="2" id="KW-1185">Reference proteome</keyword>
<evidence type="ECO:0000313" key="2">
    <source>
        <dbReference type="Proteomes" id="UP000016960"/>
    </source>
</evidence>
<protein>
    <submittedName>
        <fullName evidence="1">Uncharacterized protein</fullName>
    </submittedName>
</protein>
<dbReference type="AlphaFoldDB" id="U5DL71"/>
<dbReference type="Proteomes" id="UP000016960">
    <property type="component" value="Unassembled WGS sequence"/>
</dbReference>
<proteinExistence type="predicted"/>
<accession>U5DL71</accession>
<organism evidence="1 2">
    <name type="scientific">Rubidibacter lacunae KORDI 51-2</name>
    <dbReference type="NCBI Taxonomy" id="582515"/>
    <lineage>
        <taxon>Bacteria</taxon>
        <taxon>Bacillati</taxon>
        <taxon>Cyanobacteriota</taxon>
        <taxon>Cyanophyceae</taxon>
        <taxon>Oscillatoriophycideae</taxon>
        <taxon>Chroococcales</taxon>
        <taxon>Aphanothecaceae</taxon>
        <taxon>Rubidibacter</taxon>
    </lineage>
</organism>
<evidence type="ECO:0000313" key="1">
    <source>
        <dbReference type="EMBL" id="ERN41607.1"/>
    </source>
</evidence>
<reference evidence="1 2" key="1">
    <citation type="submission" date="2013-05" db="EMBL/GenBank/DDBJ databases">
        <title>Draft genome sequence of Rubidibacter lacunae KORDI 51-2.</title>
        <authorList>
            <person name="Choi D.H."/>
            <person name="Noh J.H."/>
            <person name="Kwon K.-K."/>
            <person name="Lee J.-H."/>
            <person name="Ryu J.-Y."/>
        </authorList>
    </citation>
    <scope>NUCLEOTIDE SEQUENCE [LARGE SCALE GENOMIC DNA]</scope>
    <source>
        <strain evidence="1 2">KORDI 51-2</strain>
    </source>
</reference>
<comment type="caution">
    <text evidence="1">The sequence shown here is derived from an EMBL/GenBank/DDBJ whole genome shotgun (WGS) entry which is preliminary data.</text>
</comment>
<dbReference type="InParanoid" id="U5DL71"/>
<sequence length="122" mass="13139">MTGQLQVIIRFNTPGFSGPVLFLVCGHSDDVVFFDYRCQFTFCPWWLIVKDGFAQFGSSSHSASAWSFTLASMNLTIVSRSSCNDASGNITGSCAAGGKILTLANNLHYIRTNAVLCDVATA</sequence>